<evidence type="ECO:0000313" key="1">
    <source>
        <dbReference type="EMBL" id="MBB6210770.1"/>
    </source>
</evidence>
<accession>A0A7W9ZGG1</accession>
<keyword evidence="2" id="KW-1185">Reference proteome</keyword>
<gene>
    <name evidence="1" type="ORF">FHS48_002195</name>
</gene>
<sequence>MAFMTRAALIMVLVLVVGGVGFLATWDMPPPSAHVEKVIPNDRFKR</sequence>
<organism evidence="1 2">
    <name type="scientific">Novispirillum itersonii</name>
    <name type="common">Aquaspirillum itersonii</name>
    <dbReference type="NCBI Taxonomy" id="189"/>
    <lineage>
        <taxon>Bacteria</taxon>
        <taxon>Pseudomonadati</taxon>
        <taxon>Pseudomonadota</taxon>
        <taxon>Alphaproteobacteria</taxon>
        <taxon>Rhodospirillales</taxon>
        <taxon>Novispirillaceae</taxon>
        <taxon>Novispirillum</taxon>
    </lineage>
</organism>
<evidence type="ECO:0000313" key="2">
    <source>
        <dbReference type="Proteomes" id="UP000544872"/>
    </source>
</evidence>
<proteinExistence type="predicted"/>
<protein>
    <submittedName>
        <fullName evidence="1">Na+/H+ antiporter NhaC</fullName>
    </submittedName>
</protein>
<dbReference type="Proteomes" id="UP000544872">
    <property type="component" value="Unassembled WGS sequence"/>
</dbReference>
<comment type="caution">
    <text evidence="1">The sequence shown here is derived from an EMBL/GenBank/DDBJ whole genome shotgun (WGS) entry which is preliminary data.</text>
</comment>
<dbReference type="AlphaFoldDB" id="A0A7W9ZGG1"/>
<name>A0A7W9ZGG1_NOVIT</name>
<dbReference type="EMBL" id="JACIIX010000007">
    <property type="protein sequence ID" value="MBB6210770.1"/>
    <property type="molecule type" value="Genomic_DNA"/>
</dbReference>
<dbReference type="RefSeq" id="WP_184263593.1">
    <property type="nucleotide sequence ID" value="NZ_JACIIX010000007.1"/>
</dbReference>
<reference evidence="1 2" key="1">
    <citation type="submission" date="2020-08" db="EMBL/GenBank/DDBJ databases">
        <title>Genomic Encyclopedia of Type Strains, Phase IV (KMG-IV): sequencing the most valuable type-strain genomes for metagenomic binning, comparative biology and taxonomic classification.</title>
        <authorList>
            <person name="Goeker M."/>
        </authorList>
    </citation>
    <scope>NUCLEOTIDE SEQUENCE [LARGE SCALE GENOMIC DNA]</scope>
    <source>
        <strain evidence="1 2">DSM 11590</strain>
    </source>
</reference>